<protein>
    <submittedName>
        <fullName evidence="2">Beta-lactamase</fullName>
    </submittedName>
</protein>
<dbReference type="RefSeq" id="WP_002853283.1">
    <property type="nucleotide sequence ID" value="NZ_ADKM02000134.1"/>
</dbReference>
<organism evidence="2 3">
    <name type="scientific">Ruminococcus albus 8</name>
    <dbReference type="NCBI Taxonomy" id="246199"/>
    <lineage>
        <taxon>Bacteria</taxon>
        <taxon>Bacillati</taxon>
        <taxon>Bacillota</taxon>
        <taxon>Clostridia</taxon>
        <taxon>Eubacteriales</taxon>
        <taxon>Oscillospiraceae</taxon>
        <taxon>Ruminococcus</taxon>
    </lineage>
</organism>
<feature type="domain" description="Beta-lactamase-related" evidence="1">
    <location>
        <begin position="21"/>
        <end position="280"/>
    </location>
</feature>
<keyword evidence="3" id="KW-1185">Reference proteome</keyword>
<dbReference type="AlphaFoldDB" id="E9SHW1"/>
<proteinExistence type="predicted"/>
<dbReference type="STRING" id="246199.CUS_7065"/>
<comment type="caution">
    <text evidence="2">The sequence shown here is derived from an EMBL/GenBank/DDBJ whole genome shotgun (WGS) entry which is preliminary data.</text>
</comment>
<dbReference type="Proteomes" id="UP000004259">
    <property type="component" value="Unassembled WGS sequence"/>
</dbReference>
<reference evidence="2 3" key="1">
    <citation type="submission" date="2011-02" db="EMBL/GenBank/DDBJ databases">
        <authorList>
            <person name="Nelson K.E."/>
            <person name="Sutton G."/>
            <person name="Torralba M."/>
            <person name="Durkin S."/>
            <person name="Harkins D."/>
            <person name="Montgomery R."/>
            <person name="Ziemer C."/>
            <person name="Klaassens E."/>
            <person name="Ocuiv P."/>
            <person name="Morrison M."/>
        </authorList>
    </citation>
    <scope>NUCLEOTIDE SEQUENCE [LARGE SCALE GENOMIC DNA]</scope>
    <source>
        <strain evidence="2 3">8</strain>
    </source>
</reference>
<dbReference type="PANTHER" id="PTHR43283:SF7">
    <property type="entry name" value="BETA-LACTAMASE-RELATED DOMAIN-CONTAINING PROTEIN"/>
    <property type="match status" value="1"/>
</dbReference>
<dbReference type="EMBL" id="ADKM02000134">
    <property type="protein sequence ID" value="EGC01158.1"/>
    <property type="molecule type" value="Genomic_DNA"/>
</dbReference>
<evidence type="ECO:0000313" key="3">
    <source>
        <dbReference type="Proteomes" id="UP000004259"/>
    </source>
</evidence>
<gene>
    <name evidence="2" type="ORF">CUS_7065</name>
</gene>
<dbReference type="SUPFAM" id="SSF56601">
    <property type="entry name" value="beta-lactamase/transpeptidase-like"/>
    <property type="match status" value="1"/>
</dbReference>
<dbReference type="InterPro" id="IPR001466">
    <property type="entry name" value="Beta-lactam-related"/>
</dbReference>
<accession>E9SHW1</accession>
<evidence type="ECO:0000259" key="1">
    <source>
        <dbReference type="Pfam" id="PF00144"/>
    </source>
</evidence>
<name>E9SHW1_RUMAL</name>
<dbReference type="OrthoDB" id="9773047at2"/>
<dbReference type="InterPro" id="IPR050789">
    <property type="entry name" value="Diverse_Enzym_Activities"/>
</dbReference>
<dbReference type="Pfam" id="PF00144">
    <property type="entry name" value="Beta-lactamase"/>
    <property type="match status" value="1"/>
</dbReference>
<dbReference type="Gene3D" id="3.40.710.10">
    <property type="entry name" value="DD-peptidase/beta-lactamase superfamily"/>
    <property type="match status" value="1"/>
</dbReference>
<sequence length="293" mass="33006">MYRDFFEMVGQAGISLHGAEVFHNGEIVLKRSFDGDIAHPIYSATKSVTAAAVLMAAGEGKLSVKDKLYYYMDSKYLSVMPDGFRQLSFTDCMTMCAAPYPFRPQNAAEQTESGRKDDWLYSIFRLDTDYSDRRFHYSNIPAYLVSAACENAVGQSLADWLRPRLFEPLGWGSPIYQLSPEGHFYGATGMYLTVSQLARLGQLFLQKGEFMGAQLIRRDLAEAAVTRHVFSQDGEGYGWFFWVRDNTFDISGKWGQRCVANPKTGLMVTYLSDNHDRSGELADIARRFVASAE</sequence>
<dbReference type="InterPro" id="IPR012338">
    <property type="entry name" value="Beta-lactam/transpept-like"/>
</dbReference>
<dbReference type="eggNOG" id="COG1680">
    <property type="taxonomic scope" value="Bacteria"/>
</dbReference>
<dbReference type="PANTHER" id="PTHR43283">
    <property type="entry name" value="BETA-LACTAMASE-RELATED"/>
    <property type="match status" value="1"/>
</dbReference>
<evidence type="ECO:0000313" key="2">
    <source>
        <dbReference type="EMBL" id="EGC01158.1"/>
    </source>
</evidence>